<comment type="similarity">
    <text evidence="2 6">Belongs to the adaptor complexes large subunit family.</text>
</comment>
<dbReference type="GO" id="GO:0012505">
    <property type="term" value="C:endomembrane system"/>
    <property type="evidence" value="ECO:0007669"/>
    <property type="project" value="UniProtKB-SubCell"/>
</dbReference>
<dbReference type="PANTHER" id="PTHR11134">
    <property type="entry name" value="ADAPTOR COMPLEX SUBUNIT BETA FAMILY MEMBER"/>
    <property type="match status" value="1"/>
</dbReference>
<evidence type="ECO:0000256" key="7">
    <source>
        <dbReference type="SAM" id="MobiDB-lite"/>
    </source>
</evidence>
<feature type="compositionally biased region" description="Polar residues" evidence="7">
    <location>
        <begin position="783"/>
        <end position="802"/>
    </location>
</feature>
<dbReference type="Gene3D" id="2.60.40.1150">
    <property type="match status" value="1"/>
</dbReference>
<dbReference type="InterPro" id="IPR013037">
    <property type="entry name" value="Clathrin_b-adaptin_app_Ig-like"/>
</dbReference>
<evidence type="ECO:0000256" key="6">
    <source>
        <dbReference type="PIRNR" id="PIRNR002291"/>
    </source>
</evidence>
<dbReference type="OMA" id="IANQDNI"/>
<name>A0A0V0QLM4_PSEPJ</name>
<dbReference type="Gene3D" id="1.25.10.10">
    <property type="entry name" value="Leucine-rich Repeat Variant"/>
    <property type="match status" value="1"/>
</dbReference>
<dbReference type="InParanoid" id="A0A0V0QLM4"/>
<dbReference type="PIRSF" id="PIRSF002291">
    <property type="entry name" value="AP_complex_beta"/>
    <property type="match status" value="1"/>
</dbReference>
<evidence type="ECO:0000313" key="11">
    <source>
        <dbReference type="Proteomes" id="UP000054937"/>
    </source>
</evidence>
<dbReference type="AlphaFoldDB" id="A0A0V0QLM4"/>
<dbReference type="Pfam" id="PF01602">
    <property type="entry name" value="Adaptin_N"/>
    <property type="match status" value="1"/>
</dbReference>
<organism evidence="10 11">
    <name type="scientific">Pseudocohnilembus persalinus</name>
    <name type="common">Ciliate</name>
    <dbReference type="NCBI Taxonomy" id="266149"/>
    <lineage>
        <taxon>Eukaryota</taxon>
        <taxon>Sar</taxon>
        <taxon>Alveolata</taxon>
        <taxon>Ciliophora</taxon>
        <taxon>Intramacronucleata</taxon>
        <taxon>Oligohymenophorea</taxon>
        <taxon>Scuticociliatia</taxon>
        <taxon>Philasterida</taxon>
        <taxon>Pseudocohnilembidae</taxon>
        <taxon>Pseudocohnilembus</taxon>
    </lineage>
</organism>
<dbReference type="Pfam" id="PF09066">
    <property type="entry name" value="B2-adapt-app_C"/>
    <property type="match status" value="1"/>
</dbReference>
<evidence type="ECO:0000256" key="4">
    <source>
        <dbReference type="ARBA" id="ARBA00022927"/>
    </source>
</evidence>
<keyword evidence="11" id="KW-1185">Reference proteome</keyword>
<dbReference type="GO" id="GO:0030131">
    <property type="term" value="C:clathrin adaptor complex"/>
    <property type="evidence" value="ECO:0007669"/>
    <property type="project" value="InterPro"/>
</dbReference>
<keyword evidence="5 6" id="KW-0472">Membrane</keyword>
<evidence type="ECO:0000256" key="5">
    <source>
        <dbReference type="ARBA" id="ARBA00023136"/>
    </source>
</evidence>
<dbReference type="InterPro" id="IPR026739">
    <property type="entry name" value="AP_beta"/>
</dbReference>
<keyword evidence="3 6" id="KW-0813">Transport</keyword>
<feature type="domain" description="Clathrin/coatomer adaptor adaptin-like N-terminal" evidence="8">
    <location>
        <begin position="12"/>
        <end position="534"/>
    </location>
</feature>
<comment type="caution">
    <text evidence="10">The sequence shown here is derived from an EMBL/GenBank/DDBJ whole genome shotgun (WGS) entry which is preliminary data.</text>
</comment>
<feature type="region of interest" description="Disordered" evidence="7">
    <location>
        <begin position="783"/>
        <end position="806"/>
    </location>
</feature>
<comment type="subcellular location">
    <subcellularLocation>
        <location evidence="1">Endomembrane system</location>
    </subcellularLocation>
</comment>
<dbReference type="InterPro" id="IPR016024">
    <property type="entry name" value="ARM-type_fold"/>
</dbReference>
<feature type="domain" description="Beta-adaptin appendage C-terminal subdomain" evidence="9">
    <location>
        <begin position="835"/>
        <end position="939"/>
    </location>
</feature>
<feature type="compositionally biased region" description="Low complexity" evidence="7">
    <location>
        <begin position="625"/>
        <end position="643"/>
    </location>
</feature>
<feature type="compositionally biased region" description="Polar residues" evidence="7">
    <location>
        <begin position="678"/>
        <end position="687"/>
    </location>
</feature>
<dbReference type="EMBL" id="LDAU01000144">
    <property type="protein sequence ID" value="KRX03133.1"/>
    <property type="molecule type" value="Genomic_DNA"/>
</dbReference>
<sequence>MSKSSKAPARQRKSEIQELQFALSQTKIEVKKDAVRKIIDAMTKGKDVSMLFKNMIINMETQNMELKKLIYLYVLNYAKTKPDLVILGINSFRKDAMDKTNPFLRALAVRTMGCIRVKEIVEYLLDPLSRAIKDDDSYVRKTAAICIGKLYDLNPDIIEEQGYLKQLEKLVHDGNAMVVANSIIIQSQISQQRGETLVTLTPKIVQNLLTALQDCNEWGAIYILDAITMYSPTDSKEAEQILDRISNRLSHQNPGVVLSCVKLIMKYLDLLSNVDLIRLYQKKLAAPLISFISSRSYNEIQYVALKNINLILQKRPNILEGEIKIFYCEFNDPIYIKLQKLEILVRLANNENINKILHELKEYTLEVDVEFVKKSVKAIGRCAIKLEKSAEKCVSVLYECLKTKATYVVQETVIVIRDIFRKYPKKYEKILKDLCDNLKNLEDPEAKAAMIWIIGEYVDTIDNADQLLQSFAENFKEEQSVVQHQIVQSSLKLFLTQPNQDAYKLVSDVLKLATEECENPDLRDRALIYWRILNINPELAKQIIYTERPTISDSSYTLESEILDKLIENIGQLSSIYYKPPEKFVKRLQESENIREQEELEDIQAGEEFLQDVGNPDKDVYEGIPPQNNQQNEENNYDNNPEQLPQEIDLLGDDLPIEVNNNGNNYQNNNNNQNSGNDLMSGNQGGDTRNVTINQFQRTNVAIPMTTVLDANSQSKNNNVSGLQVQACFQQEQGKIYLYMTVTNKSSNNTFSEFGINFNANSFKLAPVSQGIGNIDLGTIAPGQSSSNRVEVNNQGASDNQPPSDPFNVQVAMHTNLDVFIYSVPCSFNALIVPSDQLSPQQYQDFLQKMQSANDSFQSNLAGNAEGLKQLLQDNVFNFLVLRTNQQGVEMASFSSKIINGMPLLLDIILDKTNNKLNVRYSAPFPQMLGNYLQALKYIFQQ</sequence>
<feature type="compositionally biased region" description="Low complexity" evidence="7">
    <location>
        <begin position="660"/>
        <end position="677"/>
    </location>
</feature>
<evidence type="ECO:0000259" key="8">
    <source>
        <dbReference type="Pfam" id="PF01602"/>
    </source>
</evidence>
<evidence type="ECO:0000259" key="9">
    <source>
        <dbReference type="Pfam" id="PF09066"/>
    </source>
</evidence>
<dbReference type="SUPFAM" id="SSF48371">
    <property type="entry name" value="ARM repeat"/>
    <property type="match status" value="1"/>
</dbReference>
<keyword evidence="4 6" id="KW-0653">Protein transport</keyword>
<reference evidence="10 11" key="1">
    <citation type="journal article" date="2015" name="Sci. Rep.">
        <title>Genome of the facultative scuticociliatosis pathogen Pseudocohnilembus persalinus provides insight into its virulence through horizontal gene transfer.</title>
        <authorList>
            <person name="Xiong J."/>
            <person name="Wang G."/>
            <person name="Cheng J."/>
            <person name="Tian M."/>
            <person name="Pan X."/>
            <person name="Warren A."/>
            <person name="Jiang C."/>
            <person name="Yuan D."/>
            <person name="Miao W."/>
        </authorList>
    </citation>
    <scope>NUCLEOTIDE SEQUENCE [LARGE SCALE GENOMIC DNA]</scope>
    <source>
        <strain evidence="10">36N120E</strain>
    </source>
</reference>
<evidence type="ECO:0000256" key="1">
    <source>
        <dbReference type="ARBA" id="ARBA00004308"/>
    </source>
</evidence>
<dbReference type="GO" id="GO:0006886">
    <property type="term" value="P:intracellular protein transport"/>
    <property type="evidence" value="ECO:0007669"/>
    <property type="project" value="InterPro"/>
</dbReference>
<dbReference type="FunCoup" id="A0A0V0QLM4">
    <property type="interactions" value="384"/>
</dbReference>
<proteinExistence type="inferred from homology"/>
<dbReference type="GO" id="GO:0030276">
    <property type="term" value="F:clathrin binding"/>
    <property type="evidence" value="ECO:0007669"/>
    <property type="project" value="InterPro"/>
</dbReference>
<dbReference type="InterPro" id="IPR016342">
    <property type="entry name" value="AP_complex_bsu_1_2_4"/>
</dbReference>
<dbReference type="InterPro" id="IPR002553">
    <property type="entry name" value="Clathrin/coatomer_adapt-like_N"/>
</dbReference>
<dbReference type="GO" id="GO:0016192">
    <property type="term" value="P:vesicle-mediated transport"/>
    <property type="evidence" value="ECO:0007669"/>
    <property type="project" value="InterPro"/>
</dbReference>
<feature type="region of interest" description="Disordered" evidence="7">
    <location>
        <begin position="613"/>
        <end position="687"/>
    </location>
</feature>
<protein>
    <recommendedName>
        <fullName evidence="6">AP complex subunit beta</fullName>
    </recommendedName>
</protein>
<evidence type="ECO:0000256" key="2">
    <source>
        <dbReference type="ARBA" id="ARBA00006613"/>
    </source>
</evidence>
<dbReference type="Proteomes" id="UP000054937">
    <property type="component" value="Unassembled WGS sequence"/>
</dbReference>
<dbReference type="InterPro" id="IPR013041">
    <property type="entry name" value="Clathrin_app_Ig-like_sf"/>
</dbReference>
<accession>A0A0V0QLM4</accession>
<evidence type="ECO:0000313" key="10">
    <source>
        <dbReference type="EMBL" id="KRX03133.1"/>
    </source>
</evidence>
<dbReference type="OrthoDB" id="10254310at2759"/>
<dbReference type="InterPro" id="IPR015151">
    <property type="entry name" value="B-adaptin_app_sub_C"/>
</dbReference>
<dbReference type="InterPro" id="IPR011989">
    <property type="entry name" value="ARM-like"/>
</dbReference>
<evidence type="ECO:0000256" key="3">
    <source>
        <dbReference type="ARBA" id="ARBA00022448"/>
    </source>
</evidence>
<dbReference type="SUPFAM" id="SSF49348">
    <property type="entry name" value="Clathrin adaptor appendage domain"/>
    <property type="match status" value="1"/>
</dbReference>
<gene>
    <name evidence="10" type="ORF">PPERSA_10214</name>
</gene>